<dbReference type="RefSeq" id="WP_147335570.1">
    <property type="nucleotide sequence ID" value="NZ_JAAIRY010000085.1"/>
</dbReference>
<feature type="non-terminal residue" evidence="2">
    <location>
        <position position="186"/>
    </location>
</feature>
<dbReference type="EMBL" id="QRWQ01000064">
    <property type="protein sequence ID" value="RGT34187.1"/>
    <property type="molecule type" value="Genomic_DNA"/>
</dbReference>
<sequence length="186" mass="21356">MKQEKQQEIALMRYGAIAPIIAGLDERYPSKTAFYTEISAKGLMGPDGKLHHYAPATIEKWYLDYQNHGFEGLVPKGRSDAGMSRKLDEELQERIRYFKTNYPRMSAAAIYRQLKSDGSVINGQVSESTVSRFVKRLQSELRQTPNKDMRRYERPHINEVWCGDSSVGPRLTDSDGKKHRIYIIAL</sequence>
<dbReference type="SUPFAM" id="SSF46689">
    <property type="entry name" value="Homeodomain-like"/>
    <property type="match status" value="1"/>
</dbReference>
<evidence type="ECO:0000313" key="2">
    <source>
        <dbReference type="EMBL" id="RGT34187.1"/>
    </source>
</evidence>
<comment type="caution">
    <text evidence="2">The sequence shown here is derived from an EMBL/GenBank/DDBJ whole genome shotgun (WGS) entry which is preliminary data.</text>
</comment>
<evidence type="ECO:0000313" key="4">
    <source>
        <dbReference type="Proteomes" id="UP000283834"/>
    </source>
</evidence>
<dbReference type="AlphaFoldDB" id="A0A412N7K1"/>
<evidence type="ECO:0000313" key="1">
    <source>
        <dbReference type="EMBL" id="NSI66699.1"/>
    </source>
</evidence>
<evidence type="ECO:0000313" key="3">
    <source>
        <dbReference type="EMBL" id="RHG12952.1"/>
    </source>
</evidence>
<dbReference type="Pfam" id="PF13565">
    <property type="entry name" value="HTH_32"/>
    <property type="match status" value="1"/>
</dbReference>
<dbReference type="InterPro" id="IPR009057">
    <property type="entry name" value="Homeodomain-like_sf"/>
</dbReference>
<reference evidence="1" key="3">
    <citation type="submission" date="2020-02" db="EMBL/GenBank/DDBJ databases">
        <authorList>
            <person name="Littmann E."/>
            <person name="Sorbara M."/>
        </authorList>
    </citation>
    <scope>NUCLEOTIDE SEQUENCE</scope>
    <source>
        <strain evidence="1">MSK.11.9</strain>
    </source>
</reference>
<reference evidence="1" key="2">
    <citation type="journal article" date="2020" name="Cell Host Microbe">
        <title>Functional and Genomic Variation between Human-Derived Isolates of Lachnospiraceae Reveals Inter- and Intra-Species Diversity.</title>
        <authorList>
            <person name="Sorbara M.T."/>
            <person name="Littmann E.R."/>
            <person name="Fontana E."/>
            <person name="Moody T.U."/>
            <person name="Kohout C.E."/>
            <person name="Gjonbalaj M."/>
            <person name="Eaton V."/>
            <person name="Seok R."/>
            <person name="Leiner I.M."/>
            <person name="Pamer E.G."/>
        </authorList>
    </citation>
    <scope>NUCLEOTIDE SEQUENCE</scope>
    <source>
        <strain evidence="1">MSK.11.9</strain>
    </source>
</reference>
<organism evidence="2 4">
    <name type="scientific">Mediterraneibacter gnavus</name>
    <name type="common">Ruminococcus gnavus</name>
    <dbReference type="NCBI Taxonomy" id="33038"/>
    <lineage>
        <taxon>Bacteria</taxon>
        <taxon>Bacillati</taxon>
        <taxon>Bacillota</taxon>
        <taxon>Clostridia</taxon>
        <taxon>Lachnospirales</taxon>
        <taxon>Lachnospiraceae</taxon>
        <taxon>Mediterraneibacter</taxon>
    </lineage>
</organism>
<accession>A0A412N7K1</accession>
<name>A0A412N7K1_MEDGN</name>
<protein>
    <submittedName>
        <fullName evidence="2">Helix-turn-helix domain-containing protein</fullName>
    </submittedName>
</protein>
<evidence type="ECO:0000313" key="5">
    <source>
        <dbReference type="Proteomes" id="UP000285697"/>
    </source>
</evidence>
<dbReference type="Proteomes" id="UP001296581">
    <property type="component" value="Unassembled WGS sequence"/>
</dbReference>
<dbReference type="EMBL" id="QRIA01000060">
    <property type="protein sequence ID" value="RHG12952.1"/>
    <property type="molecule type" value="Genomic_DNA"/>
</dbReference>
<proteinExistence type="predicted"/>
<dbReference type="Proteomes" id="UP000285697">
    <property type="component" value="Unassembled WGS sequence"/>
</dbReference>
<dbReference type="Proteomes" id="UP000283834">
    <property type="component" value="Unassembled WGS sequence"/>
</dbReference>
<gene>
    <name evidence="3" type="ORF">DW270_16530</name>
    <name evidence="2" type="ORF">DWX36_17530</name>
    <name evidence="1" type="ORF">G4981_15875</name>
</gene>
<dbReference type="EMBL" id="JAAIRY010000085">
    <property type="protein sequence ID" value="NSI66699.1"/>
    <property type="molecule type" value="Genomic_DNA"/>
</dbReference>
<reference evidence="4 5" key="1">
    <citation type="submission" date="2018-08" db="EMBL/GenBank/DDBJ databases">
        <title>A genome reference for cultivated species of the human gut microbiota.</title>
        <authorList>
            <person name="Zou Y."/>
            <person name="Xue W."/>
            <person name="Luo G."/>
        </authorList>
    </citation>
    <scope>NUCLEOTIDE SEQUENCE [LARGE SCALE GENOMIC DNA]</scope>
    <source>
        <strain evidence="2 4">AF19-16AC</strain>
        <strain evidence="3 5">AM22-7AC</strain>
    </source>
</reference>